<keyword evidence="5 8" id="KW-0833">Ubl conjugation pathway</keyword>
<dbReference type="EC" id="2.3.2.26" evidence="3"/>
<evidence type="ECO:0000256" key="1">
    <source>
        <dbReference type="ARBA" id="ARBA00000885"/>
    </source>
</evidence>
<evidence type="ECO:0000313" key="11">
    <source>
        <dbReference type="Proteomes" id="UP000886885"/>
    </source>
</evidence>
<evidence type="ECO:0000256" key="5">
    <source>
        <dbReference type="ARBA" id="ARBA00022786"/>
    </source>
</evidence>
<dbReference type="FunFam" id="3.30.2160.10:FF:000002">
    <property type="entry name" value="Putative Ubiquitin-protein ligase E3C"/>
    <property type="match status" value="1"/>
</dbReference>
<keyword evidence="11" id="KW-1185">Reference proteome</keyword>
<evidence type="ECO:0000259" key="9">
    <source>
        <dbReference type="PROSITE" id="PS50237"/>
    </source>
</evidence>
<dbReference type="PROSITE" id="PS50237">
    <property type="entry name" value="HECT"/>
    <property type="match status" value="1"/>
</dbReference>
<accession>A0A8X7Y4W7</accession>
<dbReference type="PANTHER" id="PTHR45700:SF2">
    <property type="entry name" value="UBIQUITIN-PROTEIN LIGASE E3C"/>
    <property type="match status" value="1"/>
</dbReference>
<dbReference type="CDD" id="cd00078">
    <property type="entry name" value="HECTc"/>
    <property type="match status" value="1"/>
</dbReference>
<name>A0A8X7Y4W7_POPTO</name>
<dbReference type="Pfam" id="PF00632">
    <property type="entry name" value="HECT"/>
    <property type="match status" value="2"/>
</dbReference>
<evidence type="ECO:0000256" key="8">
    <source>
        <dbReference type="PROSITE-ProRule" id="PRU00104"/>
    </source>
</evidence>
<dbReference type="GO" id="GO:0000209">
    <property type="term" value="P:protein polyubiquitination"/>
    <property type="evidence" value="ECO:0007669"/>
    <property type="project" value="InterPro"/>
</dbReference>
<evidence type="ECO:0000313" key="10">
    <source>
        <dbReference type="EMBL" id="KAG6744136.1"/>
    </source>
</evidence>
<proteinExistence type="inferred from homology"/>
<dbReference type="GO" id="GO:0061630">
    <property type="term" value="F:ubiquitin protein ligase activity"/>
    <property type="evidence" value="ECO:0007669"/>
    <property type="project" value="UniProtKB-EC"/>
</dbReference>
<dbReference type="SMART" id="SM00119">
    <property type="entry name" value="HECTc"/>
    <property type="match status" value="1"/>
</dbReference>
<comment type="caution">
    <text evidence="10">The sequence shown here is derived from an EMBL/GenBank/DDBJ whole genome shotgun (WGS) entry which is preliminary data.</text>
</comment>
<evidence type="ECO:0000256" key="4">
    <source>
        <dbReference type="ARBA" id="ARBA00022679"/>
    </source>
</evidence>
<comment type="similarity">
    <text evidence="7">Belongs to the UPL family.</text>
</comment>
<evidence type="ECO:0000256" key="6">
    <source>
        <dbReference type="ARBA" id="ARBA00057703"/>
    </source>
</evidence>
<comment type="pathway">
    <text evidence="2">Protein modification; protein ubiquitination.</text>
</comment>
<feature type="active site" description="Glycyl thioester intermediate" evidence="8">
    <location>
        <position position="1180"/>
    </location>
</feature>
<dbReference type="GO" id="GO:0006511">
    <property type="term" value="P:ubiquitin-dependent protein catabolic process"/>
    <property type="evidence" value="ECO:0007669"/>
    <property type="project" value="TreeGrafter"/>
</dbReference>
<dbReference type="AlphaFoldDB" id="A0A8X7Y4W7"/>
<protein>
    <recommendedName>
        <fullName evidence="3">HECT-type E3 ubiquitin transferase</fullName>
        <ecNumber evidence="3">2.3.2.26</ecNumber>
    </recommendedName>
</protein>
<organism evidence="10 11">
    <name type="scientific">Populus tomentosa</name>
    <name type="common">Chinese white poplar</name>
    <dbReference type="NCBI Taxonomy" id="118781"/>
    <lineage>
        <taxon>Eukaryota</taxon>
        <taxon>Viridiplantae</taxon>
        <taxon>Streptophyta</taxon>
        <taxon>Embryophyta</taxon>
        <taxon>Tracheophyta</taxon>
        <taxon>Spermatophyta</taxon>
        <taxon>Magnoliopsida</taxon>
        <taxon>eudicotyledons</taxon>
        <taxon>Gunneridae</taxon>
        <taxon>Pentapetalae</taxon>
        <taxon>rosids</taxon>
        <taxon>fabids</taxon>
        <taxon>Malpighiales</taxon>
        <taxon>Salicaceae</taxon>
        <taxon>Saliceae</taxon>
        <taxon>Populus</taxon>
    </lineage>
</organism>
<dbReference type="OrthoDB" id="8068875at2759"/>
<feature type="domain" description="HECT" evidence="9">
    <location>
        <begin position="779"/>
        <end position="1212"/>
    </location>
</feature>
<gene>
    <name evidence="10" type="ORF">POTOM_052846</name>
</gene>
<sequence>MDETTSRKHQVSLRGASAREISRDALLQKVSHERELRNYARRATASAIFIQRVWRRFIVTKKVAAELQLEWEEEAALVKNDLTIMSGSWISTRVLRPFLFFVHCLSTRHHKIRDADIPCLHTCFKLLLESINSTDLGNNFCALALGTPEERRTWTYQSQKLVSLCSIILANCDESHQRAQDIMVLTSLAMRLLVVLTDQKCWKSIANNSPKDADVAWKDLVRFMARPKSGLYLSIRRYINNLDIHFCPQTSTLAQTDDRFLITASAITLALRPFNVTNFDFIGPDVVDINSAPAQYYLFLLTIPWLTQRLPAVLLPALKHKSILSPCFRTLLILRDNILKEMSEMDQLKILHSSKAIPPVGWALANTICLVTGDENDYVEPGNLNQGLDYAVYVHVVIILAENLLSCLDDGGWTEKENQYAQVIAASAEPFGKALCEIETTSALKMTYVSLLRPVCQQWHLTKLLAMSKMDAIINGDETLPTKTLKYSGKLNLLGIAYFYSCMLRIFAILNPTVGSLPVLNMLSFTPGFPVTLWEALENLLFPGQGDISVVNDFHTRKVSANKNDGFLKKQQKQPSKDGGNKLVNALHKLTGKSQAGLDHGDSVNGNPSAQVGDDLHDGWDVELLRCGPQKISREMSCLLHLFCGTYSHLLLVLDDIEFYEKQARHQFCPPVLWLSPARKSRAPIAVAARTHEAMSANIKSDDALTVPSMGSVITVTPHVYPFEERVQMFREFINMDKVSRKMAGEFTGPGSRAVEIVVHRSHIVEDGFQQLNSLGSRLKSSIHVSFVSECGLPEAGLDYGGLSKEFLTDISKSAFSPEHGLFSQTSTSERHLIPNPTAKHLENGIQMIEFLGRVVGKALYEGILLDYSFSHVFVQKLLGRYSFLDELSTLDPELYRNLLYVKHYDGDVKDLSLDFTVTEELFGKRHVIELKPGGKDVCVSNENKMQYVHAMADYKLNRQILPFSNAFYRGLADLISPSWLKLFNASEFNQVASIACIYCLVITSFEHFTLSRQEIHCILDKTGIQMTANSNCLMDLENSIIIIWCYSAYNDLFYLEEDDKLSFLKLKSPEIGSWISFFQLLSGGDLDIDVDDLRNYTRYTGGYSEGSRTIKLFWEVIKGFEPNERCMLLKFVTSCSRAPLLGFKHLQPSFTIHKVSCDASLWATIGGQDVERLPSASTCYNTLKLPTYKRASTLRAKILYAINSNTGFELS</sequence>
<dbReference type="FunFam" id="3.30.2410.10:FF:000017">
    <property type="entry name" value="E3 ubiquitin-protein ligase UPL7"/>
    <property type="match status" value="1"/>
</dbReference>
<evidence type="ECO:0000256" key="7">
    <source>
        <dbReference type="ARBA" id="ARBA00061247"/>
    </source>
</evidence>
<dbReference type="InterPro" id="IPR000569">
    <property type="entry name" value="HECT_dom"/>
</dbReference>
<dbReference type="InterPro" id="IPR044611">
    <property type="entry name" value="E3A/B/C-like"/>
</dbReference>
<evidence type="ECO:0000256" key="2">
    <source>
        <dbReference type="ARBA" id="ARBA00004906"/>
    </source>
</evidence>
<dbReference type="EMBL" id="JAAWWB010000032">
    <property type="protein sequence ID" value="KAG6744136.1"/>
    <property type="molecule type" value="Genomic_DNA"/>
</dbReference>
<evidence type="ECO:0000256" key="3">
    <source>
        <dbReference type="ARBA" id="ARBA00012485"/>
    </source>
</evidence>
<comment type="catalytic activity">
    <reaction evidence="1">
        <text>S-ubiquitinyl-[E2 ubiquitin-conjugating enzyme]-L-cysteine + [acceptor protein]-L-lysine = [E2 ubiquitin-conjugating enzyme]-L-cysteine + N(6)-ubiquitinyl-[acceptor protein]-L-lysine.</text>
        <dbReference type="EC" id="2.3.2.26"/>
    </reaction>
</comment>
<comment type="function">
    <text evidence="6">Probable E3 ubiquitin-protein ligase which mediates ubiquitination and subsequent proteasomal degradation of target proteins.</text>
</comment>
<keyword evidence="4" id="KW-0808">Transferase</keyword>
<reference evidence="10" key="1">
    <citation type="journal article" date="2020" name="bioRxiv">
        <title>Hybrid origin of Populus tomentosa Carr. identified through genome sequencing and phylogenomic analysis.</title>
        <authorList>
            <person name="An X."/>
            <person name="Gao K."/>
            <person name="Chen Z."/>
            <person name="Li J."/>
            <person name="Yang X."/>
            <person name="Yang X."/>
            <person name="Zhou J."/>
            <person name="Guo T."/>
            <person name="Zhao T."/>
            <person name="Huang S."/>
            <person name="Miao D."/>
            <person name="Khan W.U."/>
            <person name="Rao P."/>
            <person name="Ye M."/>
            <person name="Lei B."/>
            <person name="Liao W."/>
            <person name="Wang J."/>
            <person name="Ji L."/>
            <person name="Li Y."/>
            <person name="Guo B."/>
            <person name="Mustafa N.S."/>
            <person name="Li S."/>
            <person name="Yun Q."/>
            <person name="Keller S.R."/>
            <person name="Mao J."/>
            <person name="Zhang R."/>
            <person name="Strauss S.H."/>
        </authorList>
    </citation>
    <scope>NUCLEOTIDE SEQUENCE</scope>
    <source>
        <strain evidence="10">GM15</strain>
        <tissue evidence="10">Leaf</tissue>
    </source>
</reference>
<dbReference type="PANTHER" id="PTHR45700">
    <property type="entry name" value="UBIQUITIN-PROTEIN LIGASE E3C"/>
    <property type="match status" value="1"/>
</dbReference>
<dbReference type="Proteomes" id="UP000886885">
    <property type="component" value="Chromosome 16D"/>
</dbReference>